<dbReference type="InterPro" id="IPR036047">
    <property type="entry name" value="F-box-like_dom_sf"/>
</dbReference>
<protein>
    <recommendedName>
        <fullName evidence="2">F-box domain-containing protein</fullName>
    </recommendedName>
</protein>
<dbReference type="AlphaFoldDB" id="A0AAV9X306"/>
<feature type="region of interest" description="Disordered" evidence="1">
    <location>
        <begin position="1"/>
        <end position="37"/>
    </location>
</feature>
<feature type="domain" description="F-box" evidence="2">
    <location>
        <begin position="43"/>
        <end position="73"/>
    </location>
</feature>
<name>A0AAV9X306_9PEZI</name>
<dbReference type="InterPro" id="IPR001810">
    <property type="entry name" value="F-box_dom"/>
</dbReference>
<accession>A0AAV9X306</accession>
<gene>
    <name evidence="3" type="ORF">TWF694_003098</name>
</gene>
<feature type="compositionally biased region" description="Polar residues" evidence="1">
    <location>
        <begin position="8"/>
        <end position="17"/>
    </location>
</feature>
<evidence type="ECO:0000313" key="4">
    <source>
        <dbReference type="Proteomes" id="UP001365542"/>
    </source>
</evidence>
<dbReference type="Proteomes" id="UP001365542">
    <property type="component" value="Unassembled WGS sequence"/>
</dbReference>
<evidence type="ECO:0000259" key="2">
    <source>
        <dbReference type="Pfam" id="PF00646"/>
    </source>
</evidence>
<dbReference type="Pfam" id="PF00646">
    <property type="entry name" value="F-box"/>
    <property type="match status" value="1"/>
</dbReference>
<dbReference type="CDD" id="cd09917">
    <property type="entry name" value="F-box_SF"/>
    <property type="match status" value="1"/>
</dbReference>
<evidence type="ECO:0000256" key="1">
    <source>
        <dbReference type="SAM" id="MobiDB-lite"/>
    </source>
</evidence>
<dbReference type="EMBL" id="JAVHJO010000012">
    <property type="protein sequence ID" value="KAK6531934.1"/>
    <property type="molecule type" value="Genomic_DNA"/>
</dbReference>
<proteinExistence type="predicted"/>
<organism evidence="3 4">
    <name type="scientific">Orbilia ellipsospora</name>
    <dbReference type="NCBI Taxonomy" id="2528407"/>
    <lineage>
        <taxon>Eukaryota</taxon>
        <taxon>Fungi</taxon>
        <taxon>Dikarya</taxon>
        <taxon>Ascomycota</taxon>
        <taxon>Pezizomycotina</taxon>
        <taxon>Orbiliomycetes</taxon>
        <taxon>Orbiliales</taxon>
        <taxon>Orbiliaceae</taxon>
        <taxon>Orbilia</taxon>
    </lineage>
</organism>
<comment type="caution">
    <text evidence="3">The sequence shown here is derived from an EMBL/GenBank/DDBJ whole genome shotgun (WGS) entry which is preliminary data.</text>
</comment>
<evidence type="ECO:0000313" key="3">
    <source>
        <dbReference type="EMBL" id="KAK6531934.1"/>
    </source>
</evidence>
<keyword evidence="4" id="KW-1185">Reference proteome</keyword>
<reference evidence="3 4" key="1">
    <citation type="submission" date="2019-10" db="EMBL/GenBank/DDBJ databases">
        <authorList>
            <person name="Palmer J.M."/>
        </authorList>
    </citation>
    <scope>NUCLEOTIDE SEQUENCE [LARGE SCALE GENOMIC DNA]</scope>
    <source>
        <strain evidence="3 4">TWF694</strain>
    </source>
</reference>
<dbReference type="SUPFAM" id="SSF81383">
    <property type="entry name" value="F-box domain"/>
    <property type="match status" value="1"/>
</dbReference>
<sequence length="540" mass="62161">MPKRTFLRSRSSGTSRPNGGEKLGNPHIPNSEKNDQTKLPPFFSLPMDILAIILKYLSFRDRITLSLTTKGLSHIRPKYKLPSQVANRDTSSISPQLPEDWAEAQCASRIVRRFLLPPAACESVPPEGYKCPYCSHRLCSPSDCNSALLLDSATGVFFRPSLYPVDTAKFKYSIPQKIRKEGEIDNEDQSFEHGDFYSTIWCEHHRCPRELLSNYKKYFGEENDNGALRFLGEHTDPYRWCAVRLCRPAGPMLRARFMVGERQQYPLAILAAAAGLKATKREERPRLNMPYGLGRTGYKSKMAKHEWPEPMFERTFYESFCNHCLLPITTRYPSGANWARTSTTWEGAVCQCVSPPRYRFRGCHRCGMVSVKFNMVEAFDVYHDKPKQNEKVGWPSETSVESSIRRRSFYLYLATECDLVSMSSGPDPQRLQPVDVVDMERSLSIVRGLDVRLPVRPRIGVQDLPYNVIRQILEHCNALENSGYRLIVLQTSYMFVKAWFKTEARNRTREYLDESTWGDATKCWPQVRKLRDTDCIWGHD</sequence>